<keyword evidence="4" id="KW-0479">Metal-binding</keyword>
<dbReference type="PROSITE" id="PS50826">
    <property type="entry name" value="RUN"/>
    <property type="match status" value="1"/>
</dbReference>
<dbReference type="InterPro" id="IPR004012">
    <property type="entry name" value="Run_dom"/>
</dbReference>
<feature type="region of interest" description="Disordered" evidence="11">
    <location>
        <begin position="757"/>
        <end position="823"/>
    </location>
</feature>
<feature type="compositionally biased region" description="Polar residues" evidence="11">
    <location>
        <begin position="325"/>
        <end position="344"/>
    </location>
</feature>
<evidence type="ECO:0000256" key="1">
    <source>
        <dbReference type="ARBA" id="ARBA00004603"/>
    </source>
</evidence>
<proteinExistence type="predicted"/>
<evidence type="ECO:0000256" key="9">
    <source>
        <dbReference type="ARBA" id="ARBA00023006"/>
    </source>
</evidence>
<dbReference type="PANTHER" id="PTHR12326:SF5">
    <property type="entry name" value="PLECKSTRIN HOMOLOGY DOMAIN-CONTAINING FAMILY M MEMBER 1"/>
    <property type="match status" value="1"/>
</dbReference>
<dbReference type="Proteomes" id="UP000515152">
    <property type="component" value="Chromosome 23"/>
</dbReference>
<dbReference type="GO" id="GO:0006914">
    <property type="term" value="P:autophagy"/>
    <property type="evidence" value="ECO:0007669"/>
    <property type="project" value="UniProtKB-KW"/>
</dbReference>
<feature type="compositionally biased region" description="Low complexity" evidence="11">
    <location>
        <begin position="270"/>
        <end position="287"/>
    </location>
</feature>
<comment type="subcellular location">
    <subcellularLocation>
        <location evidence="1">Late endosome</location>
    </subcellularLocation>
    <subcellularLocation>
        <location evidence="2">Lysosome membrane</location>
    </subcellularLocation>
</comment>
<dbReference type="Pfam" id="PF02759">
    <property type="entry name" value="RUN"/>
    <property type="match status" value="1"/>
</dbReference>
<feature type="compositionally biased region" description="Polar residues" evidence="11">
    <location>
        <begin position="583"/>
        <end position="598"/>
    </location>
</feature>
<dbReference type="GO" id="GO:0005765">
    <property type="term" value="C:lysosomal membrane"/>
    <property type="evidence" value="ECO:0007669"/>
    <property type="project" value="UniProtKB-SubCell"/>
</dbReference>
<keyword evidence="10" id="KW-0458">Lysosome</keyword>
<dbReference type="InterPro" id="IPR051366">
    <property type="entry name" value="DEF8"/>
</dbReference>
<dbReference type="InterPro" id="IPR037213">
    <property type="entry name" value="Run_dom_sf"/>
</dbReference>
<feature type="region of interest" description="Disordered" evidence="11">
    <location>
        <begin position="308"/>
        <end position="455"/>
    </location>
</feature>
<evidence type="ECO:0000259" key="12">
    <source>
        <dbReference type="PROSITE" id="PS50003"/>
    </source>
</evidence>
<organism evidence="14 15">
    <name type="scientific">Clupea harengus</name>
    <name type="common">Atlantic herring</name>
    <dbReference type="NCBI Taxonomy" id="7950"/>
    <lineage>
        <taxon>Eukaryota</taxon>
        <taxon>Metazoa</taxon>
        <taxon>Chordata</taxon>
        <taxon>Craniata</taxon>
        <taxon>Vertebrata</taxon>
        <taxon>Euteleostomi</taxon>
        <taxon>Actinopterygii</taxon>
        <taxon>Neopterygii</taxon>
        <taxon>Teleostei</taxon>
        <taxon>Clupei</taxon>
        <taxon>Clupeiformes</taxon>
        <taxon>Clupeoidei</taxon>
        <taxon>Clupeidae</taxon>
        <taxon>Clupea</taxon>
    </lineage>
</organism>
<feature type="domain" description="PH" evidence="12">
    <location>
        <begin position="923"/>
        <end position="955"/>
    </location>
</feature>
<dbReference type="InterPro" id="IPR025258">
    <property type="entry name" value="RH_dom"/>
</dbReference>
<dbReference type="GO" id="GO:0008270">
    <property type="term" value="F:zinc ion binding"/>
    <property type="evidence" value="ECO:0007669"/>
    <property type="project" value="UniProtKB-KW"/>
</dbReference>
<evidence type="ECO:0000256" key="11">
    <source>
        <dbReference type="SAM" id="MobiDB-lite"/>
    </source>
</evidence>
<dbReference type="SMART" id="SM00593">
    <property type="entry name" value="RUN"/>
    <property type="match status" value="1"/>
</dbReference>
<keyword evidence="3" id="KW-0597">Phosphoprotein</keyword>
<dbReference type="Gene3D" id="2.30.29.30">
    <property type="entry name" value="Pleckstrin-homology domain (PH domain)/Phosphotyrosine-binding domain (PTB)"/>
    <property type="match status" value="1"/>
</dbReference>
<dbReference type="SUPFAM" id="SSF50729">
    <property type="entry name" value="PH domain-like"/>
    <property type="match status" value="2"/>
</dbReference>
<dbReference type="SUPFAM" id="SSF140741">
    <property type="entry name" value="RUN domain-like"/>
    <property type="match status" value="1"/>
</dbReference>
<evidence type="ECO:0000259" key="13">
    <source>
        <dbReference type="PROSITE" id="PS50826"/>
    </source>
</evidence>
<feature type="compositionally biased region" description="Low complexity" evidence="11">
    <location>
        <begin position="235"/>
        <end position="247"/>
    </location>
</feature>
<evidence type="ECO:0000256" key="4">
    <source>
        <dbReference type="ARBA" id="ARBA00022723"/>
    </source>
</evidence>
<dbReference type="OrthoDB" id="62364at2759"/>
<keyword evidence="9" id="KW-0072">Autophagy</keyword>
<feature type="domain" description="PH" evidence="12">
    <location>
        <begin position="662"/>
        <end position="754"/>
    </location>
</feature>
<dbReference type="PROSITE" id="PS50003">
    <property type="entry name" value="PH_DOMAIN"/>
    <property type="match status" value="2"/>
</dbReference>
<dbReference type="GO" id="GO:0005770">
    <property type="term" value="C:late endosome"/>
    <property type="evidence" value="ECO:0007669"/>
    <property type="project" value="UniProtKB-SubCell"/>
</dbReference>
<dbReference type="SMART" id="SM00233">
    <property type="entry name" value="PH"/>
    <property type="match status" value="2"/>
</dbReference>
<dbReference type="Gene3D" id="1.20.58.900">
    <property type="match status" value="1"/>
</dbReference>
<dbReference type="Pfam" id="PF13901">
    <property type="entry name" value="RH_dom"/>
    <property type="match status" value="1"/>
</dbReference>
<feature type="compositionally biased region" description="Low complexity" evidence="11">
    <location>
        <begin position="779"/>
        <end position="802"/>
    </location>
</feature>
<evidence type="ECO:0000256" key="8">
    <source>
        <dbReference type="ARBA" id="ARBA00022833"/>
    </source>
</evidence>
<evidence type="ECO:0000256" key="3">
    <source>
        <dbReference type="ARBA" id="ARBA00022553"/>
    </source>
</evidence>
<dbReference type="RefSeq" id="XP_031417560.1">
    <property type="nucleotide sequence ID" value="XM_031561700.2"/>
</dbReference>
<keyword evidence="14" id="KW-1185">Reference proteome</keyword>
<keyword evidence="5" id="KW-0677">Repeat</keyword>
<evidence type="ECO:0000256" key="7">
    <source>
        <dbReference type="ARBA" id="ARBA00022771"/>
    </source>
</evidence>
<name>A0A6P8F0H7_CLUHA</name>
<keyword evidence="7" id="KW-0863">Zinc-finger</keyword>
<dbReference type="InterPro" id="IPR011993">
    <property type="entry name" value="PH-like_dom_sf"/>
</dbReference>
<evidence type="ECO:0000313" key="15">
    <source>
        <dbReference type="RefSeq" id="XP_031417560.1"/>
    </source>
</evidence>
<feature type="compositionally biased region" description="Basic residues" evidence="11">
    <location>
        <begin position="512"/>
        <end position="523"/>
    </location>
</feature>
<feature type="region of interest" description="Disordered" evidence="11">
    <location>
        <begin position="489"/>
        <end position="598"/>
    </location>
</feature>
<feature type="domain" description="RUN" evidence="13">
    <location>
        <begin position="43"/>
        <end position="186"/>
    </location>
</feature>
<feature type="compositionally biased region" description="Low complexity" evidence="11">
    <location>
        <begin position="348"/>
        <end position="376"/>
    </location>
</feature>
<dbReference type="PANTHER" id="PTHR12326">
    <property type="entry name" value="PLECKSTRIN HOMOLOGY DOMAIN CONTAINING PROTEIN"/>
    <property type="match status" value="1"/>
</dbReference>
<feature type="region of interest" description="Disordered" evidence="11">
    <location>
        <begin position="212"/>
        <end position="287"/>
    </location>
</feature>
<gene>
    <name evidence="15" type="primary">LOC105909509</name>
</gene>
<dbReference type="CDD" id="cd17679">
    <property type="entry name" value="RUN_PLEKHM1"/>
    <property type="match status" value="1"/>
</dbReference>
<evidence type="ECO:0000313" key="14">
    <source>
        <dbReference type="Proteomes" id="UP000515152"/>
    </source>
</evidence>
<evidence type="ECO:0000256" key="6">
    <source>
        <dbReference type="ARBA" id="ARBA00022753"/>
    </source>
</evidence>
<dbReference type="SMART" id="SM01175">
    <property type="entry name" value="DUF4206"/>
    <property type="match status" value="1"/>
</dbReference>
<protein>
    <submittedName>
        <fullName evidence="15">Pleckstrin homology domain-containing family M member 1</fullName>
    </submittedName>
</protein>
<reference evidence="15" key="1">
    <citation type="submission" date="2025-08" db="UniProtKB">
        <authorList>
            <consortium name="RefSeq"/>
        </authorList>
    </citation>
    <scope>IDENTIFICATION</scope>
</reference>
<dbReference type="InterPro" id="IPR047326">
    <property type="entry name" value="RUN_PLEKHM1"/>
</dbReference>
<feature type="compositionally biased region" description="Low complexity" evidence="11">
    <location>
        <begin position="393"/>
        <end position="406"/>
    </location>
</feature>
<keyword evidence="6" id="KW-0967">Endosome</keyword>
<feature type="compositionally biased region" description="Low complexity" evidence="11">
    <location>
        <begin position="526"/>
        <end position="554"/>
    </location>
</feature>
<evidence type="ECO:0000256" key="2">
    <source>
        <dbReference type="ARBA" id="ARBA00004656"/>
    </source>
</evidence>
<dbReference type="AlphaFoldDB" id="A0A6P8F0H7"/>
<evidence type="ECO:0000256" key="10">
    <source>
        <dbReference type="ARBA" id="ARBA00023228"/>
    </source>
</evidence>
<sequence>MLATQTPEIGSDTKDVKQWIKEKIAQTIKALQKRYVATDTAVTSEDAEVNLLCCALEAVFIHGIKSKYIRSEVRGRGRKGGGRDSVLPQPDFWGLLKSVTHRDVILELERLSFISSGVGRCRAWVRLALNDGLLECYLASLLREDSKLSGYYQQGALLLDPEDREVLLSLLQGLASLSFQLSYKSAVLNEWTVTPLALAGLCPSPPPPADLAAAAGRCPPHVASNGKRKESWDTASQSSSGGSDAGVVGRGGGGGVGMEGGAETRSSNQSLDTAGSSQLSSSLSSDSLLQGTERDSWDISHADVRRAYREASTTSSQDSMREDSYISSLTGDQLSESTAFSSLDNDTHTPATDTHTPATDTHTPAADTHTPASDTHLPSPLRTHTPGPDSHLTYTRNTNRTSPTTSDVPTQIHITPVSHASAEDTHSTPPPIRDTRQSPIAGRDAPLTSTPADDARCKDTHLGPTSAVDAQLAHMQTIIDTLVTHTQPGDTHTHLQVERSTLTDTTVEVLRQNKRARSPMRRNRSPDGTSTSPTPEESSITSATTSDTATATTSDPEENAEEPSQLIHASPCPAEPVVFPRRSGSTISRQRSSDFHNPTSWISEEDFYKPATEESSSLTDQPGFGVALLNGSLSPPPEPEVPQSAPRVVHRRQIGLSNPFRGLLKLGTLERRGAVGMWWEHHCELSPFELRLYLDPEDRAACDNSSLLRCEVARLHGDDGRFVLAFAAGKRLHLRAGSRGEAEDWVERIQEAVAKIRPATKRGPDDEWEVIRAPKATESETSTSPSSPSTPTSAPTSPAHAPVAPPLPPQLLPLDWTRPTDPEPDAIKEAVVYQLASTSTRGPLLSPCPPPEDPSLGWTPLLLSLSLEALRGYRWQTTAGGGGDDDEDGGGGDHGHKAPLFRHAIQTVRDVVPDAARGGPEYFRVVTSDGVTLTLRAENAKEARAWRDLIRGALDSYLDTEEEGLPEGAGPVAGGGGGAMAGWAVSVQGSIQRLVQHRLKGEAAALLPHLCTVPTERGLDAQSFKCTGCSKQIGFSAGRARLCEFSAQYYCESCHRGDAIVIPSRLVHNWDLTPREVSRQVLKLLAQIENEPLLNLDLLNPDLYNHTETMAIVRTLRQKLRLLGDYVLLCRSGINKKLQARLNQRSYLLESDQLYSVTDLWQAADGQYEAFLLSLIQFSASHVHSCDLCTQRGFICQICNADDIIFPFQFETTSRCKGCKSVFHSSCREDSPTCPRCVRLQRYLERDLQD</sequence>
<keyword evidence="8" id="KW-0862">Zinc</keyword>
<dbReference type="KEGG" id="char:105909509"/>
<feature type="compositionally biased region" description="Basic and acidic residues" evidence="11">
    <location>
        <begin position="762"/>
        <end position="778"/>
    </location>
</feature>
<dbReference type="GeneID" id="105909509"/>
<dbReference type="InterPro" id="IPR001849">
    <property type="entry name" value="PH_domain"/>
</dbReference>
<feature type="compositionally biased region" description="Gly residues" evidence="11">
    <location>
        <begin position="248"/>
        <end position="260"/>
    </location>
</feature>
<accession>A0A6P8F0H7</accession>
<evidence type="ECO:0000256" key="5">
    <source>
        <dbReference type="ARBA" id="ARBA00022737"/>
    </source>
</evidence>